<dbReference type="RefSeq" id="WP_162413733.1">
    <property type="nucleotide sequence ID" value="NZ_JAHQXE010000003.1"/>
</dbReference>
<dbReference type="PROSITE" id="PS51257">
    <property type="entry name" value="PROKAR_LIPOPROTEIN"/>
    <property type="match status" value="1"/>
</dbReference>
<dbReference type="EMBL" id="JAHQXE010000003">
    <property type="protein sequence ID" value="MBV0902080.1"/>
    <property type="molecule type" value="Genomic_DNA"/>
</dbReference>
<dbReference type="InterPro" id="IPR051010">
    <property type="entry name" value="BCAA_transport"/>
</dbReference>
<evidence type="ECO:0000259" key="3">
    <source>
        <dbReference type="Pfam" id="PF13458"/>
    </source>
</evidence>
<keyword evidence="1" id="KW-0732">Signal</keyword>
<dbReference type="Gene3D" id="3.40.50.2300">
    <property type="match status" value="2"/>
</dbReference>
<reference evidence="4" key="1">
    <citation type="submission" date="2021-06" db="EMBL/GenBank/DDBJ databases">
        <title>New haloarchaea isolates fom saline soil.</title>
        <authorList>
            <person name="Duran-Viseras A."/>
            <person name="Sanchez-Porro C.S."/>
            <person name="Ventosa A."/>
        </authorList>
    </citation>
    <scope>NUCLEOTIDE SEQUENCE</scope>
    <source>
        <strain evidence="4">JCM 18369</strain>
    </source>
</reference>
<comment type="caution">
    <text evidence="4">The sequence shown here is derived from an EMBL/GenBank/DDBJ whole genome shotgun (WGS) entry which is preliminary data.</text>
</comment>
<dbReference type="Pfam" id="PF13458">
    <property type="entry name" value="Peripla_BP_6"/>
    <property type="match status" value="1"/>
</dbReference>
<accession>A0AA41KC73</accession>
<dbReference type="AlphaFoldDB" id="A0AA41KC73"/>
<protein>
    <submittedName>
        <fullName evidence="4">ABC transporter substrate-binding protein</fullName>
    </submittedName>
</protein>
<dbReference type="PROSITE" id="PS51318">
    <property type="entry name" value="TAT"/>
    <property type="match status" value="1"/>
</dbReference>
<evidence type="ECO:0000313" key="5">
    <source>
        <dbReference type="Proteomes" id="UP001166304"/>
    </source>
</evidence>
<dbReference type="InterPro" id="IPR028081">
    <property type="entry name" value="Leu-bd"/>
</dbReference>
<dbReference type="InterPro" id="IPR006311">
    <property type="entry name" value="TAT_signal"/>
</dbReference>
<dbReference type="PANTHER" id="PTHR30483:SF6">
    <property type="entry name" value="PERIPLASMIC BINDING PROTEIN OF ABC TRANSPORTER FOR NATURAL AMINO ACIDS"/>
    <property type="match status" value="1"/>
</dbReference>
<dbReference type="InterPro" id="IPR028082">
    <property type="entry name" value="Peripla_BP_I"/>
</dbReference>
<evidence type="ECO:0000313" key="4">
    <source>
        <dbReference type="EMBL" id="MBV0902080.1"/>
    </source>
</evidence>
<dbReference type="Proteomes" id="UP001166304">
    <property type="component" value="Unassembled WGS sequence"/>
</dbReference>
<name>A0AA41KC73_9EURY</name>
<feature type="compositionally biased region" description="Low complexity" evidence="2">
    <location>
        <begin position="26"/>
        <end position="40"/>
    </location>
</feature>
<dbReference type="PANTHER" id="PTHR30483">
    <property type="entry name" value="LEUCINE-SPECIFIC-BINDING PROTEIN"/>
    <property type="match status" value="1"/>
</dbReference>
<feature type="compositionally biased region" description="Low complexity" evidence="2">
    <location>
        <begin position="61"/>
        <end position="70"/>
    </location>
</feature>
<proteinExistence type="predicted"/>
<dbReference type="SUPFAM" id="SSF53822">
    <property type="entry name" value="Periplasmic binding protein-like I"/>
    <property type="match status" value="1"/>
</dbReference>
<feature type="domain" description="Leucine-binding protein" evidence="3">
    <location>
        <begin position="71"/>
        <end position="377"/>
    </location>
</feature>
<feature type="region of interest" description="Disordered" evidence="2">
    <location>
        <begin position="26"/>
        <end position="70"/>
    </location>
</feature>
<evidence type="ECO:0000256" key="2">
    <source>
        <dbReference type="SAM" id="MobiDB-lite"/>
    </source>
</evidence>
<sequence length="442" mass="45387">MNDHEDRSIDRRSVIKAAASAGLVGLAGCSGGAPEESATSGDGGSGDGGSGDGGSGDGESTDGSTASGGDTYTIGMVDSLSGSLSAFGQRNQRGKEIALDAVNAVGVKGGELAISQQDDQSTSQGGVSAAQTLVNQEGVPLLIGTVGSGVSTAIYESVVKNTDVVQISQNSTSPSLTDLPGLLRMPPTGATQAQALSKMVSDDGHGSVAMAWINNSYGESLGEAFVDSYDGEIVYNEPHDQGKASYSNVISSMADTDADAWVFLTYQPEFATMSQEAFDLGVTDQAAWYGGDSVKGPKVLEAAPEGSLDGMKAVVPSVPQDAENYQAFVEEFESRFGEEPTSWSAYAYDAVVVSALAIQAADEFTGAALGEVVRDVTRPEGQEATSYEEAHQILAEGGSPSDVDYTGVSGPIDLDENGDPVGFLQIFEVVDHAYESAGTIEG</sequence>
<keyword evidence="5" id="KW-1185">Reference proteome</keyword>
<gene>
    <name evidence="4" type="ORF">KTS37_09800</name>
</gene>
<organism evidence="4 5">
    <name type="scientific">Haloarcula salina</name>
    <dbReference type="NCBI Taxonomy" id="1429914"/>
    <lineage>
        <taxon>Archaea</taxon>
        <taxon>Methanobacteriati</taxon>
        <taxon>Methanobacteriota</taxon>
        <taxon>Stenosarchaea group</taxon>
        <taxon>Halobacteria</taxon>
        <taxon>Halobacteriales</taxon>
        <taxon>Haloarculaceae</taxon>
        <taxon>Haloarcula</taxon>
    </lineage>
</organism>
<feature type="compositionally biased region" description="Gly residues" evidence="2">
    <location>
        <begin position="41"/>
        <end position="57"/>
    </location>
</feature>
<dbReference type="CDD" id="cd06346">
    <property type="entry name" value="PBP1_ABC_ligand_binding-like"/>
    <property type="match status" value="1"/>
</dbReference>
<evidence type="ECO:0000256" key="1">
    <source>
        <dbReference type="ARBA" id="ARBA00022729"/>
    </source>
</evidence>